<dbReference type="GO" id="GO:0005829">
    <property type="term" value="C:cytosol"/>
    <property type="evidence" value="ECO:0007669"/>
    <property type="project" value="TreeGrafter"/>
</dbReference>
<dbReference type="PANTHER" id="PTHR30137">
    <property type="entry name" value="LUCIFERASE-LIKE MONOOXYGENASE"/>
    <property type="match status" value="1"/>
</dbReference>
<evidence type="ECO:0000313" key="3">
    <source>
        <dbReference type="EMBL" id="GGM36774.1"/>
    </source>
</evidence>
<dbReference type="NCBIfam" id="TIGR03558">
    <property type="entry name" value="oxido_grp_1"/>
    <property type="match status" value="1"/>
</dbReference>
<dbReference type="Pfam" id="PF00296">
    <property type="entry name" value="Bac_luciferase"/>
    <property type="match status" value="1"/>
</dbReference>
<reference evidence="4" key="1">
    <citation type="journal article" date="2019" name="Int. J. Syst. Evol. Microbiol.">
        <title>The Global Catalogue of Microorganisms (GCM) 10K type strain sequencing project: providing services to taxonomists for standard genome sequencing and annotation.</title>
        <authorList>
            <consortium name="The Broad Institute Genomics Platform"/>
            <consortium name="The Broad Institute Genome Sequencing Center for Infectious Disease"/>
            <person name="Wu L."/>
            <person name="Ma J."/>
        </authorList>
    </citation>
    <scope>NUCLEOTIDE SEQUENCE [LARGE SCALE GENOMIC DNA]</scope>
    <source>
        <strain evidence="4">JCM 31047</strain>
    </source>
</reference>
<dbReference type="PANTHER" id="PTHR30137:SF6">
    <property type="entry name" value="LUCIFERASE-LIKE MONOOXYGENASE"/>
    <property type="match status" value="1"/>
</dbReference>
<evidence type="ECO:0000259" key="2">
    <source>
        <dbReference type="Pfam" id="PF00296"/>
    </source>
</evidence>
<gene>
    <name evidence="3" type="ORF">GCM10008956_11540</name>
</gene>
<keyword evidence="3" id="KW-0560">Oxidoreductase</keyword>
<dbReference type="SUPFAM" id="SSF51679">
    <property type="entry name" value="Bacterial luciferase-like"/>
    <property type="match status" value="1"/>
</dbReference>
<dbReference type="AlphaFoldDB" id="A0A8H9L6Q7"/>
<keyword evidence="4" id="KW-1185">Reference proteome</keyword>
<comment type="caution">
    <text evidence="3">The sequence shown here is derived from an EMBL/GenBank/DDBJ whole genome shotgun (WGS) entry which is preliminary data.</text>
</comment>
<dbReference type="GO" id="GO:0004497">
    <property type="term" value="F:monooxygenase activity"/>
    <property type="evidence" value="ECO:0007669"/>
    <property type="project" value="UniProtKB-KW"/>
</dbReference>
<comment type="similarity">
    <text evidence="1">To bacterial alkanal monooxygenase alpha and beta chains.</text>
</comment>
<evidence type="ECO:0000256" key="1">
    <source>
        <dbReference type="ARBA" id="ARBA00007789"/>
    </source>
</evidence>
<accession>A0A8H9L6Q7</accession>
<proteinExistence type="predicted"/>
<dbReference type="GO" id="GO:0016705">
    <property type="term" value="F:oxidoreductase activity, acting on paired donors, with incorporation or reduction of molecular oxygen"/>
    <property type="evidence" value="ECO:0007669"/>
    <property type="project" value="InterPro"/>
</dbReference>
<feature type="domain" description="Luciferase-like" evidence="2">
    <location>
        <begin position="9"/>
        <end position="130"/>
    </location>
</feature>
<dbReference type="InterPro" id="IPR011251">
    <property type="entry name" value="Luciferase-like_dom"/>
</dbReference>
<dbReference type="Proteomes" id="UP000600547">
    <property type="component" value="Unassembled WGS sequence"/>
</dbReference>
<dbReference type="InterPro" id="IPR036661">
    <property type="entry name" value="Luciferase-like_sf"/>
</dbReference>
<dbReference type="InterPro" id="IPR019949">
    <property type="entry name" value="CmoO-like"/>
</dbReference>
<name>A0A8H9L6Q7_9DEIO</name>
<sequence length="307" mass="32347">MSLGQRPRDALRAAVHLAQTAEQCGYHRVWYAEHHLPAATACAAPAVLVATVAAATDRLRVGSGGVVLRHHAPWHVAETFTALDALYPGRIDLGVAGGIGADEDTARRLEGRAVPHPQRLEELDGALRALGAGVQGWVLGASARSAEQAAALGWHYGSGNVTGDPAPLQAYRARHSGRRHRQSTVALAVAVVCAETTAEALRLASSHRAYFGLQGMVPGGSPVPRPDTTPGGPGPLDLYPRLVVGDPVTVRSALTALARRYGADELALITITHDPQARRRSYALVAEAFAQAPHVPIHRPDQPGGYL</sequence>
<dbReference type="Gene3D" id="3.20.20.30">
    <property type="entry name" value="Luciferase-like domain"/>
    <property type="match status" value="2"/>
</dbReference>
<organism evidence="3 4">
    <name type="scientific">Deinococcus arenae</name>
    <dbReference type="NCBI Taxonomy" id="1452751"/>
    <lineage>
        <taxon>Bacteria</taxon>
        <taxon>Thermotogati</taxon>
        <taxon>Deinococcota</taxon>
        <taxon>Deinococci</taxon>
        <taxon>Deinococcales</taxon>
        <taxon>Deinococcaceae</taxon>
        <taxon>Deinococcus</taxon>
    </lineage>
</organism>
<protein>
    <submittedName>
        <fullName evidence="3">Alkane 1-monooxygenase</fullName>
    </submittedName>
</protein>
<keyword evidence="3" id="KW-0503">Monooxygenase</keyword>
<dbReference type="EMBL" id="BMQG01000003">
    <property type="protein sequence ID" value="GGM36774.1"/>
    <property type="molecule type" value="Genomic_DNA"/>
</dbReference>
<evidence type="ECO:0000313" key="4">
    <source>
        <dbReference type="Proteomes" id="UP000600547"/>
    </source>
</evidence>
<dbReference type="InterPro" id="IPR050766">
    <property type="entry name" value="Bact_Lucif_Oxidored"/>
</dbReference>